<dbReference type="EnsemblBacteria" id="AAQ00534">
    <property type="protein sequence ID" value="AAQ00534"/>
    <property type="gene ID" value="Pro_1490"/>
</dbReference>
<evidence type="ECO:0000313" key="2">
    <source>
        <dbReference type="EMBL" id="AAQ00534.1"/>
    </source>
</evidence>
<reference evidence="2 3" key="1">
    <citation type="journal article" date="2003" name="Proc. Natl. Acad. Sci. U.S.A.">
        <title>Genome sequence of the cyanobacterium Prochlorococcus marinus SS120, a nearly minimal oxyphototrophic genome.</title>
        <authorList>
            <person name="Dufresne A."/>
            <person name="Salanoubat M."/>
            <person name="Partensky F."/>
            <person name="Artiguenave F."/>
            <person name="Axmann I.M."/>
            <person name="Barbe V."/>
            <person name="Duprat S."/>
            <person name="Galperin M.Y."/>
            <person name="Koonin E.V."/>
            <person name="Le Gall F."/>
            <person name="Makarova K.S."/>
            <person name="Ostrowski M."/>
            <person name="Oztas S."/>
            <person name="Robert C."/>
            <person name="Rogozin I.B."/>
            <person name="Scanlan D.J."/>
            <person name="Tandeau de Marsac N."/>
            <person name="Weissenbach J."/>
            <person name="Wincker P."/>
            <person name="Wolf Y.I."/>
            <person name="Hess W.R."/>
        </authorList>
    </citation>
    <scope>NUCLEOTIDE SEQUENCE [LARGE SCALE GENOMIC DNA]</scope>
    <source>
        <strain evidence="3">SARG / CCMP1375 / SS120</strain>
    </source>
</reference>
<dbReference type="AlphaFoldDB" id="Q7VAH3"/>
<organism evidence="2 3">
    <name type="scientific">Prochlorococcus marinus (strain SARG / CCMP1375 / SS120)</name>
    <dbReference type="NCBI Taxonomy" id="167539"/>
    <lineage>
        <taxon>Bacteria</taxon>
        <taxon>Bacillati</taxon>
        <taxon>Cyanobacteriota</taxon>
        <taxon>Cyanophyceae</taxon>
        <taxon>Synechococcales</taxon>
        <taxon>Prochlorococcaceae</taxon>
        <taxon>Prochlorococcus</taxon>
    </lineage>
</organism>
<dbReference type="KEGG" id="pma:Pro_1490"/>
<evidence type="ECO:0000256" key="1">
    <source>
        <dbReference type="SAM" id="Phobius"/>
    </source>
</evidence>
<dbReference type="EMBL" id="AE017126">
    <property type="protein sequence ID" value="AAQ00534.1"/>
    <property type="molecule type" value="Genomic_DNA"/>
</dbReference>
<keyword evidence="1" id="KW-0812">Transmembrane</keyword>
<gene>
    <name evidence="2" type="ordered locus">Pro_1490</name>
</gene>
<dbReference type="PATRIC" id="fig|167539.5.peg.1566"/>
<protein>
    <submittedName>
        <fullName evidence="2">Uncharacterized protein</fullName>
    </submittedName>
</protein>
<keyword evidence="3" id="KW-1185">Reference proteome</keyword>
<dbReference type="HOGENOM" id="CLU_188422_0_0_3"/>
<name>Q7VAH3_PROMA</name>
<dbReference type="Proteomes" id="UP000001420">
    <property type="component" value="Chromosome"/>
</dbReference>
<feature type="transmembrane region" description="Helical" evidence="1">
    <location>
        <begin position="20"/>
        <end position="41"/>
    </location>
</feature>
<keyword evidence="1" id="KW-1133">Transmembrane helix</keyword>
<accession>Q7VAH3</accession>
<keyword evidence="1" id="KW-0472">Membrane</keyword>
<sequence>MEARYQEKSMLTNLFTENKLWGWFGLTLITISIGIILWSFYPKDESK</sequence>
<evidence type="ECO:0000313" key="3">
    <source>
        <dbReference type="Proteomes" id="UP000001420"/>
    </source>
</evidence>
<proteinExistence type="predicted"/>